<evidence type="ECO:0000313" key="2">
    <source>
        <dbReference type="EMBL" id="MCG7941389.1"/>
    </source>
</evidence>
<name>A0A9E4N3A7_9GAMM</name>
<evidence type="ECO:0000259" key="1">
    <source>
        <dbReference type="SMART" id="SM00829"/>
    </source>
</evidence>
<gene>
    <name evidence="2" type="ORF">JAZ04_21355</name>
</gene>
<protein>
    <submittedName>
        <fullName evidence="2">Oxidoreductase</fullName>
    </submittedName>
</protein>
<dbReference type="InterPro" id="IPR014188">
    <property type="entry name" value="Acrylyl-CoA_reductase_AcuI"/>
</dbReference>
<dbReference type="PANTHER" id="PTHR43677">
    <property type="entry name" value="SHORT-CHAIN DEHYDROGENASE/REDUCTASE"/>
    <property type="match status" value="1"/>
</dbReference>
<dbReference type="Pfam" id="PF08240">
    <property type="entry name" value="ADH_N"/>
    <property type="match status" value="1"/>
</dbReference>
<dbReference type="NCBIfam" id="TIGR02823">
    <property type="entry name" value="oxido_YhdH"/>
    <property type="match status" value="1"/>
</dbReference>
<accession>A0A9E4N3A7</accession>
<dbReference type="InterPro" id="IPR013154">
    <property type="entry name" value="ADH-like_N"/>
</dbReference>
<proteinExistence type="predicted"/>
<reference evidence="2" key="1">
    <citation type="journal article" date="2021" name="Proc. Natl. Acad. Sci. U.S.A.">
        <title>Global biogeography of chemosynthetic symbionts reveals both localized and globally distributed symbiont groups. .</title>
        <authorList>
            <person name="Osvatic J.T."/>
            <person name="Wilkins L.G.E."/>
            <person name="Leibrecht L."/>
            <person name="Leray M."/>
            <person name="Zauner S."/>
            <person name="Polzin J."/>
            <person name="Camacho Y."/>
            <person name="Gros O."/>
            <person name="van Gils J.A."/>
            <person name="Eisen J.A."/>
            <person name="Petersen J.M."/>
            <person name="Yuen B."/>
        </authorList>
    </citation>
    <scope>NUCLEOTIDE SEQUENCE</scope>
    <source>
        <strain evidence="2">MAGL173</strain>
    </source>
</reference>
<feature type="domain" description="Enoyl reductase (ER)" evidence="1">
    <location>
        <begin position="11"/>
        <end position="324"/>
    </location>
</feature>
<dbReference type="AlphaFoldDB" id="A0A9E4N3A7"/>
<dbReference type="InterPro" id="IPR013149">
    <property type="entry name" value="ADH-like_C"/>
</dbReference>
<dbReference type="InterPro" id="IPR051397">
    <property type="entry name" value="Zn-ADH-like_protein"/>
</dbReference>
<dbReference type="CDD" id="cd08288">
    <property type="entry name" value="MDR_yhdh"/>
    <property type="match status" value="1"/>
</dbReference>
<dbReference type="SMART" id="SM00829">
    <property type="entry name" value="PKS_ER"/>
    <property type="match status" value="1"/>
</dbReference>
<sequence>MFKGVLIDKQDENYTATISDIDEAMLPEGDVTIDVHYSSINYKDALAITGQSPVVRRFPMVPGIDLVGTVSSTTHGDYQAGDQVILNGWGVGEKHWGGLAQKARVNGDWLVRLPKSLQPKEAMAIGTAGYTAMLCILALERNGITPDMGNILVTGASGGVGSVAIAILSKLGYSVIALSGKAEAESAFLKELGATEIIASEELAQPGRPLAKERWVGVVDVVGSHVLANACASTHYGGVVTACGLAGGMDFPATVAPFILRGVSLIGIDSVMCPKVTRQQAWDRLEQDLDLSKLSNIAEEIGLSEVIETADNLLARKIRGRRIVDVNR</sequence>
<dbReference type="Pfam" id="PF00107">
    <property type="entry name" value="ADH_zinc_N"/>
    <property type="match status" value="1"/>
</dbReference>
<organism evidence="2 3">
    <name type="scientific">Candidatus Thiodiazotropha lotti</name>
    <dbReference type="NCBI Taxonomy" id="2792787"/>
    <lineage>
        <taxon>Bacteria</taxon>
        <taxon>Pseudomonadati</taxon>
        <taxon>Pseudomonadota</taxon>
        <taxon>Gammaproteobacteria</taxon>
        <taxon>Chromatiales</taxon>
        <taxon>Sedimenticolaceae</taxon>
        <taxon>Candidatus Thiodiazotropha</taxon>
    </lineage>
</organism>
<evidence type="ECO:0000313" key="3">
    <source>
        <dbReference type="Proteomes" id="UP000886687"/>
    </source>
</evidence>
<dbReference type="GO" id="GO:0043957">
    <property type="term" value="F:acryloyl-CoA reductase (NADPH) activity"/>
    <property type="evidence" value="ECO:0007669"/>
    <property type="project" value="TreeGrafter"/>
</dbReference>
<dbReference type="SUPFAM" id="SSF51735">
    <property type="entry name" value="NAD(P)-binding Rossmann-fold domains"/>
    <property type="match status" value="1"/>
</dbReference>
<dbReference type="SUPFAM" id="SSF50129">
    <property type="entry name" value="GroES-like"/>
    <property type="match status" value="1"/>
</dbReference>
<dbReference type="EMBL" id="JAEPDI010000029">
    <property type="protein sequence ID" value="MCG7941389.1"/>
    <property type="molecule type" value="Genomic_DNA"/>
</dbReference>
<dbReference type="Proteomes" id="UP000886687">
    <property type="component" value="Unassembled WGS sequence"/>
</dbReference>
<dbReference type="PANTHER" id="PTHR43677:SF1">
    <property type="entry name" value="ACRYLYL-COA REDUCTASE ACUI-RELATED"/>
    <property type="match status" value="1"/>
</dbReference>
<comment type="caution">
    <text evidence="2">The sequence shown here is derived from an EMBL/GenBank/DDBJ whole genome shotgun (WGS) entry which is preliminary data.</text>
</comment>
<dbReference type="Gene3D" id="3.40.50.720">
    <property type="entry name" value="NAD(P)-binding Rossmann-like Domain"/>
    <property type="match status" value="1"/>
</dbReference>
<dbReference type="InterPro" id="IPR020843">
    <property type="entry name" value="ER"/>
</dbReference>
<dbReference type="Gene3D" id="3.90.180.10">
    <property type="entry name" value="Medium-chain alcohol dehydrogenases, catalytic domain"/>
    <property type="match status" value="1"/>
</dbReference>
<dbReference type="InterPro" id="IPR011032">
    <property type="entry name" value="GroES-like_sf"/>
</dbReference>
<dbReference type="InterPro" id="IPR036291">
    <property type="entry name" value="NAD(P)-bd_dom_sf"/>
</dbReference>